<dbReference type="RefSeq" id="XP_013407497.1">
    <property type="nucleotide sequence ID" value="XM_013552043.2"/>
</dbReference>
<name>A0A1S3JAS0_LINAN</name>
<accession>A0A1S3JAS0</accession>
<dbReference type="OrthoDB" id="419709at2759"/>
<dbReference type="KEGG" id="lak:106171609"/>
<evidence type="ECO:0000256" key="1">
    <source>
        <dbReference type="SAM" id="Phobius"/>
    </source>
</evidence>
<proteinExistence type="predicted"/>
<keyword evidence="1" id="KW-0472">Membrane</keyword>
<protein>
    <submittedName>
        <fullName evidence="3">Uncharacterized protein LOC106171609 isoform X1</fullName>
    </submittedName>
</protein>
<dbReference type="GeneID" id="106171609"/>
<evidence type="ECO:0000313" key="3">
    <source>
        <dbReference type="RefSeq" id="XP_013407497.1"/>
    </source>
</evidence>
<feature type="transmembrane region" description="Helical" evidence="1">
    <location>
        <begin position="21"/>
        <end position="40"/>
    </location>
</feature>
<evidence type="ECO:0000313" key="2">
    <source>
        <dbReference type="Proteomes" id="UP000085678"/>
    </source>
</evidence>
<dbReference type="AlphaFoldDB" id="A0A1S3JAS0"/>
<keyword evidence="1" id="KW-0812">Transmembrane</keyword>
<dbReference type="InParanoid" id="A0A1S3JAS0"/>
<keyword evidence="2" id="KW-1185">Reference proteome</keyword>
<sequence length="978" mass="113556">MNDSMKRGKASSLLHVLKWRNPRRDTIVVILVVATIILLIQKELMRQQATTAVHADSNWAEVVSWRHQHTGRQLTSSDLYEEDRRIAIGCAVTTRRIFGLDENNIKERLPLFKQMLPTFCKTASIGFNYTFFIAHDNNDPFFNMMDAHLVFQQAFASVLTAYCSYKIAVSLHIIEVPYGSKPSWAQADAMLVAYLEDMPYFYRINDDTRFTTSGWTEAFISRLANFQPPNVGVVGPQHKGGNEEILTYDFVHRTHMDIYGVYYPRIFTTWWADQWISDVYSPSRFAKLPSVQVEHVQGFKSRYDVDFSREQYFREEESKGKAYLARWLEAKQKASLSRNTDTRHVIAYTLYGANLTYTYGAIRIAQLAPVIFPKWKLRFYVEDSSGGENSTKYPAVPSLILKILRRLGAQISIVSRDDARDIPAAFWKFLVADDPNISKFLLRDVTTRPTDREAIFLEHWMTSKEPFYCIRDHPNHGRFALMGNLFGGKAVDLQKTLRNSIRESISGYKDLNAFLNERVWPLIKSNTLCHDSVACEKYPNSAPAPLERTHYDYIGEHVAPYGEPLYPDELVKLQRMAVQKKCVNDTRYSMLFYSLGMSIAPVYDVKNTLRPFGVKFVDNSLSENCGAFKSCASSLKVLNRNNTVDLSAEDAERFFQAYKEDYLFTQVDAFVCTDPVSVCEAFVKFNKSLLIMTSTRYEKGRTSPIRWRQWNKRLLTLANDPTNVIAATSKYDVEYMKYFLGTEALLLEPSCAYLKYKYNPKKNQFLLGPILSDEFRSFFRQELNFAMNKTKVNVEIEYMPYSSLFKAGSHRRISEYKGIIHIPFDVTSMYQTEQYRMNIPLFFPSLDLLIKWHLKYQLLQQRTLAGQEGRSAKASAIPGVMDVPDPNDDTYDVALRHWLQYADYYQWPYVILFESLDDLVEKLERVDLAETSREMMTYNTYLKEQLLDKWKRVLTRLAITKTGHFWRHSKFELHTLKI</sequence>
<dbReference type="Proteomes" id="UP000085678">
    <property type="component" value="Unplaced"/>
</dbReference>
<reference evidence="3" key="1">
    <citation type="submission" date="2025-08" db="UniProtKB">
        <authorList>
            <consortium name="RefSeq"/>
        </authorList>
    </citation>
    <scope>IDENTIFICATION</scope>
    <source>
        <tissue evidence="3">Gonads</tissue>
    </source>
</reference>
<gene>
    <name evidence="3" type="primary">LOC106171609</name>
</gene>
<keyword evidence="1" id="KW-1133">Transmembrane helix</keyword>
<organism evidence="2 3">
    <name type="scientific">Lingula anatina</name>
    <name type="common">Brachiopod</name>
    <name type="synonym">Lingula unguis</name>
    <dbReference type="NCBI Taxonomy" id="7574"/>
    <lineage>
        <taxon>Eukaryota</taxon>
        <taxon>Metazoa</taxon>
        <taxon>Spiralia</taxon>
        <taxon>Lophotrochozoa</taxon>
        <taxon>Brachiopoda</taxon>
        <taxon>Linguliformea</taxon>
        <taxon>Lingulata</taxon>
        <taxon>Lingulida</taxon>
        <taxon>Linguloidea</taxon>
        <taxon>Lingulidae</taxon>
        <taxon>Lingula</taxon>
    </lineage>
</organism>